<dbReference type="SUPFAM" id="SSF75005">
    <property type="entry name" value="Arabinanase/levansucrase/invertase"/>
    <property type="match status" value="1"/>
</dbReference>
<name>A0ABP8G7W8_9BACT</name>
<dbReference type="EMBL" id="BAABFN010000022">
    <property type="protein sequence ID" value="GAA4319131.1"/>
    <property type="molecule type" value="Genomic_DNA"/>
</dbReference>
<dbReference type="Gene3D" id="2.115.10.20">
    <property type="entry name" value="Glycosyl hydrolase domain, family 43"/>
    <property type="match status" value="2"/>
</dbReference>
<keyword evidence="2" id="KW-1185">Reference proteome</keyword>
<proteinExistence type="predicted"/>
<evidence type="ECO:0000313" key="1">
    <source>
        <dbReference type="EMBL" id="GAA4319131.1"/>
    </source>
</evidence>
<evidence type="ECO:0000313" key="2">
    <source>
        <dbReference type="Proteomes" id="UP001501207"/>
    </source>
</evidence>
<comment type="caution">
    <text evidence="1">The sequence shown here is derived from an EMBL/GenBank/DDBJ whole genome shotgun (WGS) entry which is preliminary data.</text>
</comment>
<reference evidence="2" key="1">
    <citation type="journal article" date="2019" name="Int. J. Syst. Evol. Microbiol.">
        <title>The Global Catalogue of Microorganisms (GCM) 10K type strain sequencing project: providing services to taxonomists for standard genome sequencing and annotation.</title>
        <authorList>
            <consortium name="The Broad Institute Genomics Platform"/>
            <consortium name="The Broad Institute Genome Sequencing Center for Infectious Disease"/>
            <person name="Wu L."/>
            <person name="Ma J."/>
        </authorList>
    </citation>
    <scope>NUCLEOTIDE SEQUENCE [LARGE SCALE GENOMIC DNA]</scope>
    <source>
        <strain evidence="2">JCM 17664</strain>
    </source>
</reference>
<protein>
    <submittedName>
        <fullName evidence="1">Uncharacterized protein</fullName>
    </submittedName>
</protein>
<dbReference type="InterPro" id="IPR023296">
    <property type="entry name" value="Glyco_hydro_beta-prop_sf"/>
</dbReference>
<sequence length="354" mass="39349">MVSGLKGYPMLNMKEYSKRLCQKILFYAVMVNSPLMLRGQSVPTRHVLTRPVIEGSWWQIAGNPDLGRYTSEKQQPVDFGIWQAADGTWQLWSCIRNTRCGGHTRLFYHWEGKDLTDKDWEPRGIAMEADTTVGEAAGGLQAPFVFRTRDTFYMVYGDWNNICLASSADGKKFTRVLNAKGRSDLFSGPYGNTRDPMVMYDSGLYYCYYTGHTAPDGTVTENGKAVHKTYKSADFCRVSADLKHWSAPVMVAAGGAADQKTDWFGGGAECPFVVKKDGAYYLFRNQVYGKNNLNTQYASEDPRNFGIGNDSSGIGTLPVAAPEIVFSGGAYYIVALNPSLDGIRVAKLKWEPVE</sequence>
<organism evidence="1 2">
    <name type="scientific">Compostibacter hankyongensis</name>
    <dbReference type="NCBI Taxonomy" id="1007089"/>
    <lineage>
        <taxon>Bacteria</taxon>
        <taxon>Pseudomonadati</taxon>
        <taxon>Bacteroidota</taxon>
        <taxon>Chitinophagia</taxon>
        <taxon>Chitinophagales</taxon>
        <taxon>Chitinophagaceae</taxon>
        <taxon>Compostibacter</taxon>
    </lineage>
</organism>
<dbReference type="Proteomes" id="UP001501207">
    <property type="component" value="Unassembled WGS sequence"/>
</dbReference>
<gene>
    <name evidence="1" type="ORF">GCM10023143_32330</name>
</gene>
<accession>A0ABP8G7W8</accession>